<accession>A0A3B0VUF9</accession>
<evidence type="ECO:0000313" key="1">
    <source>
        <dbReference type="EMBL" id="VAW42702.1"/>
    </source>
</evidence>
<organism evidence="1">
    <name type="scientific">hydrothermal vent metagenome</name>
    <dbReference type="NCBI Taxonomy" id="652676"/>
    <lineage>
        <taxon>unclassified sequences</taxon>
        <taxon>metagenomes</taxon>
        <taxon>ecological metagenomes</taxon>
    </lineage>
</organism>
<sequence>MSRIKKPNGRNRLQRTVEHKLEVRHFLIVCEGGKTEPNYFKKFPQPQNGSITVRGMGANTDSLVELAIVIRADIEREKRQKFTDVWCVFDRDSFPAQNFNRALELAEINGIEVAYTNEAFELWYLLHFDYHDTGVSRHDYRAKLSASNRLSFKYEKNNPDMYDILLERQPAAIQNAKTLFSTYGRRPNPEKSSPITRVHLLVWELNKAARKKLSSK</sequence>
<dbReference type="EMBL" id="UOEU01000941">
    <property type="protein sequence ID" value="VAW42702.1"/>
    <property type="molecule type" value="Genomic_DNA"/>
</dbReference>
<dbReference type="InterPro" id="IPR025591">
    <property type="entry name" value="RloB"/>
</dbReference>
<protein>
    <recommendedName>
        <fullName evidence="2">Abortive phage resistance protein</fullName>
    </recommendedName>
</protein>
<dbReference type="Pfam" id="PF13707">
    <property type="entry name" value="RloB"/>
    <property type="match status" value="1"/>
</dbReference>
<name>A0A3B0VUF9_9ZZZZ</name>
<gene>
    <name evidence="1" type="ORF">MNBD_CHLOROFLEXI01-290</name>
</gene>
<proteinExistence type="predicted"/>
<dbReference type="AlphaFoldDB" id="A0A3B0VUF9"/>
<reference evidence="1" key="1">
    <citation type="submission" date="2018-06" db="EMBL/GenBank/DDBJ databases">
        <authorList>
            <person name="Zhirakovskaya E."/>
        </authorList>
    </citation>
    <scope>NUCLEOTIDE SEQUENCE</scope>
</reference>
<evidence type="ECO:0008006" key="2">
    <source>
        <dbReference type="Google" id="ProtNLM"/>
    </source>
</evidence>